<gene>
    <name evidence="1" type="ORF">WG66_8175</name>
</gene>
<evidence type="ECO:0000313" key="2">
    <source>
        <dbReference type="Proteomes" id="UP000054988"/>
    </source>
</evidence>
<evidence type="ECO:0000313" key="1">
    <source>
        <dbReference type="EMBL" id="KTB39250.1"/>
    </source>
</evidence>
<protein>
    <submittedName>
        <fullName evidence="1">Uncharacterized protein</fullName>
    </submittedName>
</protein>
<dbReference type="AlphaFoldDB" id="A0A0W0FSH2"/>
<name>A0A0W0FSH2_MONRR</name>
<dbReference type="Proteomes" id="UP000054988">
    <property type="component" value="Unassembled WGS sequence"/>
</dbReference>
<comment type="caution">
    <text evidence="1">The sequence shown here is derived from an EMBL/GenBank/DDBJ whole genome shotgun (WGS) entry which is preliminary data.</text>
</comment>
<sequence length="101" mass="11083">MQAVMALLPARNPDRTRGLVGGQRIDFSTSSEVKHWRAGEIAQHQPYDLVRRSGHIGGVVLHLGLAGWVPKVHSHFLRTLGWPAYITNPTVAQPAPSICVQ</sequence>
<reference evidence="1 2" key="1">
    <citation type="submission" date="2015-12" db="EMBL/GenBank/DDBJ databases">
        <title>Draft genome sequence of Moniliophthora roreri, the causal agent of frosty pod rot of cacao.</title>
        <authorList>
            <person name="Aime M.C."/>
            <person name="Diaz-Valderrama J.R."/>
            <person name="Kijpornyongpan T."/>
            <person name="Phillips-Mora W."/>
        </authorList>
    </citation>
    <scope>NUCLEOTIDE SEQUENCE [LARGE SCALE GENOMIC DNA]</scope>
    <source>
        <strain evidence="1 2">MCA 2952</strain>
    </source>
</reference>
<accession>A0A0W0FSH2</accession>
<organism evidence="1 2">
    <name type="scientific">Moniliophthora roreri</name>
    <name type="common">Frosty pod rot fungus</name>
    <name type="synonym">Monilia roreri</name>
    <dbReference type="NCBI Taxonomy" id="221103"/>
    <lineage>
        <taxon>Eukaryota</taxon>
        <taxon>Fungi</taxon>
        <taxon>Dikarya</taxon>
        <taxon>Basidiomycota</taxon>
        <taxon>Agaricomycotina</taxon>
        <taxon>Agaricomycetes</taxon>
        <taxon>Agaricomycetidae</taxon>
        <taxon>Agaricales</taxon>
        <taxon>Marasmiineae</taxon>
        <taxon>Marasmiaceae</taxon>
        <taxon>Moniliophthora</taxon>
    </lineage>
</organism>
<proteinExistence type="predicted"/>
<dbReference type="EMBL" id="LATX01001695">
    <property type="protein sequence ID" value="KTB39250.1"/>
    <property type="molecule type" value="Genomic_DNA"/>
</dbReference>